<evidence type="ECO:0000313" key="2">
    <source>
        <dbReference type="EMBL" id="RVW28588.1"/>
    </source>
</evidence>
<proteinExistence type="predicted"/>
<reference evidence="2 3" key="1">
    <citation type="journal article" date="2018" name="PLoS Genet.">
        <title>Population sequencing reveals clonal diversity and ancestral inbreeding in the grapevine cultivar Chardonnay.</title>
        <authorList>
            <person name="Roach M.J."/>
            <person name="Johnson D.L."/>
            <person name="Bohlmann J."/>
            <person name="van Vuuren H.J."/>
            <person name="Jones S.J."/>
            <person name="Pretorius I.S."/>
            <person name="Schmidt S.A."/>
            <person name="Borneman A.R."/>
        </authorList>
    </citation>
    <scope>NUCLEOTIDE SEQUENCE [LARGE SCALE GENOMIC DNA]</scope>
    <source>
        <strain evidence="3">cv. Chardonnay</strain>
        <tissue evidence="2">Leaf</tissue>
    </source>
</reference>
<accession>A0A438CZE8</accession>
<dbReference type="AlphaFoldDB" id="A0A438CZE8"/>
<gene>
    <name evidence="2" type="primary">POLX_632</name>
    <name evidence="2" type="ORF">CK203_094816</name>
</gene>
<dbReference type="GO" id="GO:0008270">
    <property type="term" value="F:zinc ion binding"/>
    <property type="evidence" value="ECO:0007669"/>
    <property type="project" value="InterPro"/>
</dbReference>
<protein>
    <submittedName>
        <fullName evidence="2">Retrovirus-related Pol polyprotein from transposon TNT 1-94</fullName>
    </submittedName>
</protein>
<dbReference type="Pfam" id="PF14223">
    <property type="entry name" value="Retrotran_gag_2"/>
    <property type="match status" value="1"/>
</dbReference>
<feature type="region of interest" description="Disordered" evidence="1">
    <location>
        <begin position="228"/>
        <end position="253"/>
    </location>
</feature>
<dbReference type="Proteomes" id="UP000288805">
    <property type="component" value="Unassembled WGS sequence"/>
</dbReference>
<dbReference type="InterPro" id="IPR036875">
    <property type="entry name" value="Znf_CCHC_sf"/>
</dbReference>
<comment type="caution">
    <text evidence="2">The sequence shown here is derived from an EMBL/GenBank/DDBJ whole genome shotgun (WGS) entry which is preliminary data.</text>
</comment>
<dbReference type="PANTHER" id="PTHR35317">
    <property type="entry name" value="OS04G0629600 PROTEIN"/>
    <property type="match status" value="1"/>
</dbReference>
<dbReference type="GO" id="GO:0003676">
    <property type="term" value="F:nucleic acid binding"/>
    <property type="evidence" value="ECO:0007669"/>
    <property type="project" value="InterPro"/>
</dbReference>
<sequence length="563" mass="64831">MKLSPWVFKPRPYPLLGLHLNHYDARTHDHKVESLALNQLSYETFVCTDLDYGLRENRPLHFTSASTAEQRTAMEKWERSNRTSLMIMKHSIPEVIRGAIPEETRAKTFLDQIANRFAANEKVETNTILSKLISMRYKGKENIREYIMEMSNLVTRLKALKLELSEDILVHLVLISLLIQFSQFKISYNTQKKKWTLNELIAQCVQEDERLKQEKIESARLASISQGFDTSKKRKRNSKGKQTAFSRTSKQKVQKKQDKEITCFFCKNVGHMKKTCTKYIAWREKKGATTHISVTMQGCLRSRIPIDGERYIYVGNGNRVAVKVIGLFRSFFETSNAKFIEDVELSGRESLRNVVFEEESVSIPIIATGHGHIMFDDTIQNVQSITEIENTPEIPPTQVEEPVQIHEEWIEAMKDEMKSMKDNGVWDLVELPEGVKPIGCKWIFKTKRGPKGNIVRDRSRGILGLSQKSYIDKVLSRFGMSNCTPGDTPVAKGNKFSLHQCSKNELEKKDMERFPYALAVGSFMYSQVCTRSDIAYIVGMLGRYLSNPGMDHWKKAKRVMRYL</sequence>
<dbReference type="PANTHER" id="PTHR35317:SF43">
    <property type="entry name" value="TRANSMEMBRANE PROTEIN"/>
    <property type="match status" value="1"/>
</dbReference>
<name>A0A438CZE8_VITVI</name>
<dbReference type="EMBL" id="QGNW01001885">
    <property type="protein sequence ID" value="RVW28588.1"/>
    <property type="molecule type" value="Genomic_DNA"/>
</dbReference>
<organism evidence="2 3">
    <name type="scientific">Vitis vinifera</name>
    <name type="common">Grape</name>
    <dbReference type="NCBI Taxonomy" id="29760"/>
    <lineage>
        <taxon>Eukaryota</taxon>
        <taxon>Viridiplantae</taxon>
        <taxon>Streptophyta</taxon>
        <taxon>Embryophyta</taxon>
        <taxon>Tracheophyta</taxon>
        <taxon>Spermatophyta</taxon>
        <taxon>Magnoliopsida</taxon>
        <taxon>eudicotyledons</taxon>
        <taxon>Gunneridae</taxon>
        <taxon>Pentapetalae</taxon>
        <taxon>rosids</taxon>
        <taxon>Vitales</taxon>
        <taxon>Vitaceae</taxon>
        <taxon>Viteae</taxon>
        <taxon>Vitis</taxon>
    </lineage>
</organism>
<evidence type="ECO:0000313" key="3">
    <source>
        <dbReference type="Proteomes" id="UP000288805"/>
    </source>
</evidence>
<dbReference type="SUPFAM" id="SSF57756">
    <property type="entry name" value="Retrovirus zinc finger-like domains"/>
    <property type="match status" value="1"/>
</dbReference>
<evidence type="ECO:0000256" key="1">
    <source>
        <dbReference type="SAM" id="MobiDB-lite"/>
    </source>
</evidence>